<name>A0A345D9B2_9BURK</name>
<dbReference type="OrthoDB" id="5359006at2"/>
<evidence type="ECO:0000313" key="3">
    <source>
        <dbReference type="Proteomes" id="UP000252182"/>
    </source>
</evidence>
<evidence type="ECO:0000259" key="1">
    <source>
        <dbReference type="Pfam" id="PF12680"/>
    </source>
</evidence>
<evidence type="ECO:0000313" key="2">
    <source>
        <dbReference type="EMBL" id="AXF84950.1"/>
    </source>
</evidence>
<organism evidence="2 3">
    <name type="scientific">Ephemeroptericola cinctiostellae</name>
    <dbReference type="NCBI Taxonomy" id="2268024"/>
    <lineage>
        <taxon>Bacteria</taxon>
        <taxon>Pseudomonadati</taxon>
        <taxon>Pseudomonadota</taxon>
        <taxon>Betaproteobacteria</taxon>
        <taxon>Burkholderiales</taxon>
        <taxon>Burkholderiaceae</taxon>
        <taxon>Ephemeroptericola</taxon>
    </lineage>
</organism>
<feature type="domain" description="SnoaL-like" evidence="1">
    <location>
        <begin position="7"/>
        <end position="99"/>
    </location>
</feature>
<dbReference type="InterPro" id="IPR032710">
    <property type="entry name" value="NTF2-like_dom_sf"/>
</dbReference>
<accession>A0A345D9B2</accession>
<dbReference type="EMBL" id="CP031124">
    <property type="protein sequence ID" value="AXF84950.1"/>
    <property type="molecule type" value="Genomic_DNA"/>
</dbReference>
<keyword evidence="3" id="KW-1185">Reference proteome</keyword>
<gene>
    <name evidence="2" type="ORF">DTO96_100666</name>
</gene>
<protein>
    <recommendedName>
        <fullName evidence="1">SnoaL-like domain-containing protein</fullName>
    </recommendedName>
</protein>
<dbReference type="AlphaFoldDB" id="A0A345D9B2"/>
<proteinExistence type="predicted"/>
<dbReference type="Proteomes" id="UP000252182">
    <property type="component" value="Chromosome"/>
</dbReference>
<reference evidence="3" key="1">
    <citation type="submission" date="2018-07" db="EMBL/GenBank/DDBJ databases">
        <authorList>
            <person name="Kim H."/>
        </authorList>
    </citation>
    <scope>NUCLEOTIDE SEQUENCE [LARGE SCALE GENOMIC DNA]</scope>
    <source>
        <strain evidence="3">F02</strain>
    </source>
</reference>
<dbReference type="Pfam" id="PF12680">
    <property type="entry name" value="SnoaL_2"/>
    <property type="match status" value="1"/>
</dbReference>
<dbReference type="RefSeq" id="WP_114562200.1">
    <property type="nucleotide sequence ID" value="NZ_CP031124.1"/>
</dbReference>
<dbReference type="InterPro" id="IPR037401">
    <property type="entry name" value="SnoaL-like"/>
</dbReference>
<dbReference type="SUPFAM" id="SSF54427">
    <property type="entry name" value="NTF2-like"/>
    <property type="match status" value="1"/>
</dbReference>
<dbReference type="KEGG" id="hyf:DTO96_100666"/>
<dbReference type="Gene3D" id="3.10.450.50">
    <property type="match status" value="1"/>
</dbReference>
<sequence length="111" mass="12655">MSIQLTQQYIALFNAKDIDGIAKLLTHDFVLEDPVVKRIQGKQDALSAILNIFNSCTQLSFVAKNIYQDHMTTIIEFVLTLDHQVLTGTDIIDWNDMGQMIELRAYLDIPK</sequence>